<dbReference type="SMART" id="SM00343">
    <property type="entry name" value="ZnF_C2HC"/>
    <property type="match status" value="1"/>
</dbReference>
<dbReference type="PROSITE" id="PS50158">
    <property type="entry name" value="ZF_CCHC"/>
    <property type="match status" value="1"/>
</dbReference>
<comment type="caution">
    <text evidence="4">The sequence shown here is derived from an EMBL/GenBank/DDBJ whole genome shotgun (WGS) entry which is preliminary data.</text>
</comment>
<evidence type="ECO:0000256" key="1">
    <source>
        <dbReference type="PROSITE-ProRule" id="PRU00047"/>
    </source>
</evidence>
<proteinExistence type="predicted"/>
<accession>A0ABD3IXY5</accession>
<feature type="region of interest" description="Disordered" evidence="2">
    <location>
        <begin position="1"/>
        <end position="24"/>
    </location>
</feature>
<dbReference type="PANTHER" id="PTHR15503:SF45">
    <property type="entry name" value="RNA-DIRECTED DNA POLYMERASE HOMOLOG"/>
    <property type="match status" value="1"/>
</dbReference>
<feature type="region of interest" description="Disordered" evidence="2">
    <location>
        <begin position="58"/>
        <end position="77"/>
    </location>
</feature>
<dbReference type="SUPFAM" id="SSF56672">
    <property type="entry name" value="DNA/RNA polymerases"/>
    <property type="match status" value="1"/>
</dbReference>
<dbReference type="Pfam" id="PF00098">
    <property type="entry name" value="zf-CCHC"/>
    <property type="match status" value="1"/>
</dbReference>
<dbReference type="InterPro" id="IPR043502">
    <property type="entry name" value="DNA/RNA_pol_sf"/>
</dbReference>
<dbReference type="InterPro" id="IPR032567">
    <property type="entry name" value="RTL1-rel"/>
</dbReference>
<protein>
    <recommendedName>
        <fullName evidence="3">CCHC-type domain-containing protein</fullName>
    </recommendedName>
</protein>
<evidence type="ECO:0000259" key="3">
    <source>
        <dbReference type="PROSITE" id="PS50158"/>
    </source>
</evidence>
<dbReference type="InterPro" id="IPR036875">
    <property type="entry name" value="Znf_CCHC_sf"/>
</dbReference>
<dbReference type="InterPro" id="IPR021109">
    <property type="entry name" value="Peptidase_aspartic_dom_sf"/>
</dbReference>
<dbReference type="Gene3D" id="2.40.70.10">
    <property type="entry name" value="Acid Proteases"/>
    <property type="match status" value="1"/>
</dbReference>
<keyword evidence="5" id="KW-1185">Reference proteome</keyword>
<dbReference type="InterPro" id="IPR001878">
    <property type="entry name" value="Znf_CCHC"/>
</dbReference>
<keyword evidence="1" id="KW-0479">Metal-binding</keyword>
<keyword evidence="1" id="KW-0862">Zinc</keyword>
<dbReference type="EMBL" id="JBJKBG010000010">
    <property type="protein sequence ID" value="KAL3719084.1"/>
    <property type="molecule type" value="Genomic_DNA"/>
</dbReference>
<dbReference type="SUPFAM" id="SSF57756">
    <property type="entry name" value="Retrovirus zinc finger-like domains"/>
    <property type="match status" value="1"/>
</dbReference>
<dbReference type="GO" id="GO:0008270">
    <property type="term" value="F:zinc ion binding"/>
    <property type="evidence" value="ECO:0007669"/>
    <property type="project" value="UniProtKB-KW"/>
</dbReference>
<dbReference type="CDD" id="cd00303">
    <property type="entry name" value="retropepsin_like"/>
    <property type="match status" value="1"/>
</dbReference>
<feature type="domain" description="CCHC-type" evidence="3">
    <location>
        <begin position="46"/>
        <end position="61"/>
    </location>
</feature>
<dbReference type="PANTHER" id="PTHR15503">
    <property type="entry name" value="LDOC1 RELATED"/>
    <property type="match status" value="1"/>
</dbReference>
<reference evidence="4 5" key="1">
    <citation type="submission" date="2024-11" db="EMBL/GenBank/DDBJ databases">
        <title>Chromosome-level genome assembly of Eucalyptus globulus Labill. provides insights into its genome evolution.</title>
        <authorList>
            <person name="Li X."/>
        </authorList>
    </citation>
    <scope>NUCLEOTIDE SEQUENCE [LARGE SCALE GENOMIC DNA]</scope>
    <source>
        <strain evidence="4">CL2024</strain>
        <tissue evidence="4">Fresh tender leaves</tissue>
    </source>
</reference>
<dbReference type="Gene3D" id="3.10.10.10">
    <property type="entry name" value="HIV Type 1 Reverse Transcriptase, subunit A, domain 1"/>
    <property type="match status" value="1"/>
</dbReference>
<organism evidence="4 5">
    <name type="scientific">Eucalyptus globulus</name>
    <name type="common">Tasmanian blue gum</name>
    <dbReference type="NCBI Taxonomy" id="34317"/>
    <lineage>
        <taxon>Eukaryota</taxon>
        <taxon>Viridiplantae</taxon>
        <taxon>Streptophyta</taxon>
        <taxon>Embryophyta</taxon>
        <taxon>Tracheophyta</taxon>
        <taxon>Spermatophyta</taxon>
        <taxon>Magnoliopsida</taxon>
        <taxon>eudicotyledons</taxon>
        <taxon>Gunneridae</taxon>
        <taxon>Pentapetalae</taxon>
        <taxon>rosids</taxon>
        <taxon>malvids</taxon>
        <taxon>Myrtales</taxon>
        <taxon>Myrtaceae</taxon>
        <taxon>Myrtoideae</taxon>
        <taxon>Eucalypteae</taxon>
        <taxon>Eucalyptus</taxon>
    </lineage>
</organism>
<dbReference type="SUPFAM" id="SSF50630">
    <property type="entry name" value="Acid proteases"/>
    <property type="match status" value="1"/>
</dbReference>
<dbReference type="Proteomes" id="UP001634007">
    <property type="component" value="Unassembled WGS sequence"/>
</dbReference>
<evidence type="ECO:0000256" key="2">
    <source>
        <dbReference type="SAM" id="MobiDB-lite"/>
    </source>
</evidence>
<evidence type="ECO:0000313" key="5">
    <source>
        <dbReference type="Proteomes" id="UP001634007"/>
    </source>
</evidence>
<gene>
    <name evidence="4" type="ORF">ACJRO7_004087</name>
</gene>
<dbReference type="AlphaFoldDB" id="A0ABD3IXY5"/>
<sequence length="373" mass="41253">MTGGRFQFQPNKKGGVGKPRPSQNGLCRFCGRRHGTAPCPWRRSVCFECGQPGHIARDCPRRPRGQPQLPPLPQMGQIRGYAPSNALQAGQIRPPVQGTVYAIIRGQVDDMPDVITGTISLNDHAAYALFDPGTTHSFIAEQYVKLIGFNPELLELVVSISTPLKDNVLFALGCSGCKLAIGEREEKIDLLVLAMYDFDLIIGMDWLTKQQAKMDCYHKAIQFNPLGSESFEFVGNRGGPLITLISSLEAAHLLDGACQGYLATIVDTTIEELKIEDISVVQEFLDEFPDEFPKELPELPPEREIEFVIELAPGTEPISKASYRMALSELKELNVQMQELLDKGLIRPSASPWGAPIMLVKKKDGSLRLCIDY</sequence>
<keyword evidence="1" id="KW-0863">Zinc-finger</keyword>
<dbReference type="Gene3D" id="4.10.60.10">
    <property type="entry name" value="Zinc finger, CCHC-type"/>
    <property type="match status" value="1"/>
</dbReference>
<name>A0ABD3IXY5_EUCGL</name>
<dbReference type="Pfam" id="PF08284">
    <property type="entry name" value="RVP_2"/>
    <property type="match status" value="1"/>
</dbReference>
<evidence type="ECO:0000313" key="4">
    <source>
        <dbReference type="EMBL" id="KAL3719084.1"/>
    </source>
</evidence>